<dbReference type="AlphaFoldDB" id="A0A0F7FXU5"/>
<dbReference type="KEGG" id="sxi:SXIM_35630"/>
<dbReference type="HOGENOM" id="CLU_082760_6_1_11"/>
<dbReference type="InterPro" id="IPR029032">
    <property type="entry name" value="AhpD-like"/>
</dbReference>
<dbReference type="InterPro" id="IPR003779">
    <property type="entry name" value="CMD-like"/>
</dbReference>
<gene>
    <name evidence="2" type="ORF">SXIM_35630</name>
</gene>
<dbReference type="Proteomes" id="UP000034034">
    <property type="component" value="Chromosome"/>
</dbReference>
<evidence type="ECO:0000313" key="2">
    <source>
        <dbReference type="EMBL" id="AKG44947.1"/>
    </source>
</evidence>
<dbReference type="PANTHER" id="PTHR34846:SF7">
    <property type="entry name" value="BLL7811 PROTEIN"/>
    <property type="match status" value="1"/>
</dbReference>
<dbReference type="Pfam" id="PF02627">
    <property type="entry name" value="CMD"/>
    <property type="match status" value="1"/>
</dbReference>
<dbReference type="PANTHER" id="PTHR34846">
    <property type="entry name" value="4-CARBOXYMUCONOLACTONE DECARBOXYLASE FAMILY PROTEIN (AFU_ORTHOLOGUE AFUA_6G11590)"/>
    <property type="match status" value="1"/>
</dbReference>
<protein>
    <submittedName>
        <fullName evidence="2">Carboxymuconolactone decarboxylase</fullName>
    </submittedName>
</protein>
<feature type="domain" description="Carboxymuconolactone decarboxylase-like" evidence="1">
    <location>
        <begin position="16"/>
        <end position="94"/>
    </location>
</feature>
<dbReference type="PATRIC" id="fig|408015.6.peg.3611"/>
<dbReference type="Gene3D" id="1.20.1290.10">
    <property type="entry name" value="AhpD-like"/>
    <property type="match status" value="1"/>
</dbReference>
<sequence>MTARMTNPSLIVPDALRPLLDVTKVLNNAGVPQLTLDLIRLCVSQVNGRPIDIPSHTGEGAERRPTDARLLRMDRWRQDPCYSAAERAALALAESASRLSEGEHTVPDAVWDEAARHYDERELGVLVLQIGLVNLWNCVNVTTRQVPGDYS</sequence>
<name>A0A0F7FXU5_9ACTN</name>
<organism evidence="2 3">
    <name type="scientific">Streptomyces xiamenensis</name>
    <dbReference type="NCBI Taxonomy" id="408015"/>
    <lineage>
        <taxon>Bacteria</taxon>
        <taxon>Bacillati</taxon>
        <taxon>Actinomycetota</taxon>
        <taxon>Actinomycetes</taxon>
        <taxon>Kitasatosporales</taxon>
        <taxon>Streptomycetaceae</taxon>
        <taxon>Streptomyces</taxon>
    </lineage>
</organism>
<dbReference type="SUPFAM" id="SSF69118">
    <property type="entry name" value="AhpD-like"/>
    <property type="match status" value="1"/>
</dbReference>
<dbReference type="RefSeq" id="WP_046724657.1">
    <property type="nucleotide sequence ID" value="NZ_CP009922.3"/>
</dbReference>
<reference evidence="2" key="1">
    <citation type="submission" date="2019-08" db="EMBL/GenBank/DDBJ databases">
        <title>Complete genome sequence of a mangrove-derived Streptomyces xiamenensis.</title>
        <authorList>
            <person name="Xu J."/>
        </authorList>
    </citation>
    <scope>NUCLEOTIDE SEQUENCE</scope>
    <source>
        <strain evidence="2">318</strain>
    </source>
</reference>
<evidence type="ECO:0000259" key="1">
    <source>
        <dbReference type="Pfam" id="PF02627"/>
    </source>
</evidence>
<dbReference type="STRING" id="408015.SXIM_35630"/>
<accession>A0A0F7FXU5</accession>
<keyword evidence="3" id="KW-1185">Reference proteome</keyword>
<dbReference type="EMBL" id="CP009922">
    <property type="protein sequence ID" value="AKG44947.1"/>
    <property type="molecule type" value="Genomic_DNA"/>
</dbReference>
<evidence type="ECO:0000313" key="3">
    <source>
        <dbReference type="Proteomes" id="UP000034034"/>
    </source>
</evidence>
<proteinExistence type="predicted"/>